<proteinExistence type="predicted"/>
<sequence length="119" mass="12287">MPFQLNDASVATQRLQFDNSGNTEFGPATPNSPLSFQGRALLDGSFLAQSIARPDAMPRVTGSVNVNGGASVDVGCPQSAGFGAINGNAVITAFDSTKTTFTISPFFSSGVQTVGYSIF</sequence>
<gene>
    <name evidence="1" type="ORF">BDD14_0689</name>
</gene>
<reference evidence="1 2" key="1">
    <citation type="submission" date="2019-02" db="EMBL/GenBank/DDBJ databases">
        <title>Genomic Encyclopedia of Archaeal and Bacterial Type Strains, Phase II (KMG-II): from individual species to whole genera.</title>
        <authorList>
            <person name="Goeker M."/>
        </authorList>
    </citation>
    <scope>NUCLEOTIDE SEQUENCE [LARGE SCALE GENOMIC DNA]</scope>
    <source>
        <strain evidence="1 2">DSM 18101</strain>
    </source>
</reference>
<name>A0A4Q7YPG5_9BACT</name>
<dbReference type="EMBL" id="SHKW01000001">
    <property type="protein sequence ID" value="RZU39320.1"/>
    <property type="molecule type" value="Genomic_DNA"/>
</dbReference>
<dbReference type="Proteomes" id="UP000292958">
    <property type="component" value="Unassembled WGS sequence"/>
</dbReference>
<dbReference type="AlphaFoldDB" id="A0A4Q7YPG5"/>
<evidence type="ECO:0000313" key="1">
    <source>
        <dbReference type="EMBL" id="RZU39320.1"/>
    </source>
</evidence>
<evidence type="ECO:0000313" key="2">
    <source>
        <dbReference type="Proteomes" id="UP000292958"/>
    </source>
</evidence>
<comment type="caution">
    <text evidence="1">The sequence shown here is derived from an EMBL/GenBank/DDBJ whole genome shotgun (WGS) entry which is preliminary data.</text>
</comment>
<organism evidence="1 2">
    <name type="scientific">Edaphobacter modestus</name>
    <dbReference type="NCBI Taxonomy" id="388466"/>
    <lineage>
        <taxon>Bacteria</taxon>
        <taxon>Pseudomonadati</taxon>
        <taxon>Acidobacteriota</taxon>
        <taxon>Terriglobia</taxon>
        <taxon>Terriglobales</taxon>
        <taxon>Acidobacteriaceae</taxon>
        <taxon>Edaphobacter</taxon>
    </lineage>
</organism>
<protein>
    <submittedName>
        <fullName evidence="1">Uncharacterized protein</fullName>
    </submittedName>
</protein>
<keyword evidence="2" id="KW-1185">Reference proteome</keyword>
<accession>A0A4Q7YPG5</accession>